<dbReference type="Gene3D" id="1.10.357.10">
    <property type="entry name" value="Tetracycline Repressor, domain 2"/>
    <property type="match status" value="1"/>
</dbReference>
<evidence type="ECO:0000256" key="3">
    <source>
        <dbReference type="ARBA" id="ARBA00023163"/>
    </source>
</evidence>
<dbReference type="Proteomes" id="UP000646776">
    <property type="component" value="Unassembled WGS sequence"/>
</dbReference>
<gene>
    <name evidence="6" type="ORF">GCM10010226_60600</name>
</gene>
<evidence type="ECO:0000259" key="5">
    <source>
        <dbReference type="PROSITE" id="PS50977"/>
    </source>
</evidence>
<dbReference type="InterPro" id="IPR036271">
    <property type="entry name" value="Tet_transcr_reg_TetR-rel_C_sf"/>
</dbReference>
<accession>A0A918HKR0</accession>
<sequence>MRQLKQQRAMETREAILHAAAAVFDELGYAGASINRILERSGTTAGALYFHFGSKESLARAVMQAQSDTIVPLLTSEGLQRLVDITMIWSHQLQTSTLLRAGVRLTTEQSAFGMEDAARPYEEWATIMQECLVTAEERGELQAGVDPRELAELVVETCTGMQLFASAASGRADLPQRAVRMWKLLLPGIAVPALAIRVVIDPERGRAAVYGTLPEASSTA</sequence>
<name>A0A918HKR0_9ACTN</name>
<dbReference type="PROSITE" id="PS50977">
    <property type="entry name" value="HTH_TETR_2"/>
    <property type="match status" value="1"/>
</dbReference>
<organism evidence="6 7">
    <name type="scientific">Streptomyces phaeofaciens</name>
    <dbReference type="NCBI Taxonomy" id="68254"/>
    <lineage>
        <taxon>Bacteria</taxon>
        <taxon>Bacillati</taxon>
        <taxon>Actinomycetota</taxon>
        <taxon>Actinomycetes</taxon>
        <taxon>Kitasatosporales</taxon>
        <taxon>Streptomycetaceae</taxon>
        <taxon>Streptomyces</taxon>
    </lineage>
</organism>
<dbReference type="RefSeq" id="WP_189714881.1">
    <property type="nucleotide sequence ID" value="NZ_BMSA01000021.1"/>
</dbReference>
<keyword evidence="2 4" id="KW-0238">DNA-binding</keyword>
<evidence type="ECO:0000313" key="6">
    <source>
        <dbReference type="EMBL" id="GGT74538.1"/>
    </source>
</evidence>
<dbReference type="InterPro" id="IPR001647">
    <property type="entry name" value="HTH_TetR"/>
</dbReference>
<dbReference type="PANTHER" id="PTHR47506">
    <property type="entry name" value="TRANSCRIPTIONAL REGULATORY PROTEIN"/>
    <property type="match status" value="1"/>
</dbReference>
<dbReference type="InterPro" id="IPR047923">
    <property type="entry name" value="ArpA-like"/>
</dbReference>
<keyword evidence="7" id="KW-1185">Reference proteome</keyword>
<evidence type="ECO:0000256" key="4">
    <source>
        <dbReference type="PROSITE-ProRule" id="PRU00335"/>
    </source>
</evidence>
<keyword evidence="3" id="KW-0804">Transcription</keyword>
<keyword evidence="1" id="KW-0805">Transcription regulation</keyword>
<reference evidence="6" key="2">
    <citation type="submission" date="2020-09" db="EMBL/GenBank/DDBJ databases">
        <authorList>
            <person name="Sun Q."/>
            <person name="Ohkuma M."/>
        </authorList>
    </citation>
    <scope>NUCLEOTIDE SEQUENCE</scope>
    <source>
        <strain evidence="6">JCM 4125</strain>
    </source>
</reference>
<dbReference type="AlphaFoldDB" id="A0A918HKR0"/>
<evidence type="ECO:0000313" key="7">
    <source>
        <dbReference type="Proteomes" id="UP000646776"/>
    </source>
</evidence>
<proteinExistence type="predicted"/>
<evidence type="ECO:0000256" key="2">
    <source>
        <dbReference type="ARBA" id="ARBA00023125"/>
    </source>
</evidence>
<dbReference type="PRINTS" id="PR00455">
    <property type="entry name" value="HTHTETR"/>
</dbReference>
<dbReference type="SUPFAM" id="SSF46689">
    <property type="entry name" value="Homeodomain-like"/>
    <property type="match status" value="1"/>
</dbReference>
<feature type="domain" description="HTH tetR-type" evidence="5">
    <location>
        <begin position="10"/>
        <end position="70"/>
    </location>
</feature>
<comment type="caution">
    <text evidence="6">The sequence shown here is derived from an EMBL/GenBank/DDBJ whole genome shotgun (WGS) entry which is preliminary data.</text>
</comment>
<dbReference type="GO" id="GO:0003677">
    <property type="term" value="F:DNA binding"/>
    <property type="evidence" value="ECO:0007669"/>
    <property type="project" value="UniProtKB-UniRule"/>
</dbReference>
<reference evidence="6" key="1">
    <citation type="journal article" date="2014" name="Int. J. Syst. Evol. Microbiol.">
        <title>Complete genome sequence of Corynebacterium casei LMG S-19264T (=DSM 44701T), isolated from a smear-ripened cheese.</title>
        <authorList>
            <consortium name="US DOE Joint Genome Institute (JGI-PGF)"/>
            <person name="Walter F."/>
            <person name="Albersmeier A."/>
            <person name="Kalinowski J."/>
            <person name="Ruckert C."/>
        </authorList>
    </citation>
    <scope>NUCLEOTIDE SEQUENCE</scope>
    <source>
        <strain evidence="6">JCM 4125</strain>
    </source>
</reference>
<feature type="DNA-binding region" description="H-T-H motif" evidence="4">
    <location>
        <begin position="33"/>
        <end position="52"/>
    </location>
</feature>
<dbReference type="Pfam" id="PF21935">
    <property type="entry name" value="TetR_C_45"/>
    <property type="match status" value="1"/>
</dbReference>
<dbReference type="PANTHER" id="PTHR47506:SF1">
    <property type="entry name" value="HTH-TYPE TRANSCRIPTIONAL REGULATOR YJDC"/>
    <property type="match status" value="1"/>
</dbReference>
<evidence type="ECO:0000256" key="1">
    <source>
        <dbReference type="ARBA" id="ARBA00023015"/>
    </source>
</evidence>
<protein>
    <submittedName>
        <fullName evidence="6">Gamma-butyrolactone-binding protein</fullName>
    </submittedName>
</protein>
<dbReference type="InterPro" id="IPR009057">
    <property type="entry name" value="Homeodomain-like_sf"/>
</dbReference>
<dbReference type="NCBIfam" id="NF041196">
    <property type="entry name" value="ScbR_bind_reg"/>
    <property type="match status" value="1"/>
</dbReference>
<dbReference type="InterPro" id="IPR054126">
    <property type="entry name" value="CprB_TetR_C"/>
</dbReference>
<dbReference type="SUPFAM" id="SSF48498">
    <property type="entry name" value="Tetracyclin repressor-like, C-terminal domain"/>
    <property type="match status" value="1"/>
</dbReference>
<dbReference type="Pfam" id="PF00440">
    <property type="entry name" value="TetR_N"/>
    <property type="match status" value="1"/>
</dbReference>
<dbReference type="EMBL" id="BMSA01000021">
    <property type="protein sequence ID" value="GGT74538.1"/>
    <property type="molecule type" value="Genomic_DNA"/>
</dbReference>